<feature type="binding site" evidence="9">
    <location>
        <position position="231"/>
    </location>
    <ligand>
        <name>ATP</name>
        <dbReference type="ChEBI" id="CHEBI:30616"/>
    </ligand>
</feature>
<dbReference type="PANTHER" id="PTHR11766">
    <property type="entry name" value="TYROSYL-TRNA SYNTHETASE"/>
    <property type="match status" value="1"/>
</dbReference>
<dbReference type="CDD" id="cd00165">
    <property type="entry name" value="S4"/>
    <property type="match status" value="1"/>
</dbReference>
<keyword evidence="6 9" id="KW-0648">Protein biosynthesis</keyword>
<dbReference type="PATRIC" id="fig|1620410.3.peg.223"/>
<keyword evidence="3 9" id="KW-0547">Nucleotide-binding</keyword>
<keyword evidence="5 10" id="KW-0694">RNA-binding</keyword>
<dbReference type="CDD" id="cd00805">
    <property type="entry name" value="TyrRS_core"/>
    <property type="match status" value="1"/>
</dbReference>
<evidence type="ECO:0000256" key="5">
    <source>
        <dbReference type="ARBA" id="ARBA00022884"/>
    </source>
</evidence>
<dbReference type="InterPro" id="IPR054608">
    <property type="entry name" value="SYY-like_C"/>
</dbReference>
<evidence type="ECO:0000256" key="1">
    <source>
        <dbReference type="ARBA" id="ARBA00022490"/>
    </source>
</evidence>
<dbReference type="InterPro" id="IPR002942">
    <property type="entry name" value="S4_RNA-bd"/>
</dbReference>
<dbReference type="Pfam" id="PF00579">
    <property type="entry name" value="tRNA-synt_1b"/>
    <property type="match status" value="1"/>
</dbReference>
<dbReference type="InterPro" id="IPR024088">
    <property type="entry name" value="Tyr-tRNA-ligase_bac-type"/>
</dbReference>
<evidence type="ECO:0000256" key="2">
    <source>
        <dbReference type="ARBA" id="ARBA00022598"/>
    </source>
</evidence>
<comment type="function">
    <text evidence="9">Catalyzes the attachment of tyrosine to tRNA(Tyr) in a two-step reaction: tyrosine is first activated by ATP to form Tyr-AMP and then transferred to the acceptor end of tRNA(Tyr).</text>
</comment>
<comment type="subcellular location">
    <subcellularLocation>
        <location evidence="9">Cytoplasm</location>
    </subcellularLocation>
</comment>
<keyword evidence="1 9" id="KW-0963">Cytoplasm</keyword>
<comment type="similarity">
    <text evidence="9">Belongs to the class-I aminoacyl-tRNA synthetase family. TyrS type 2 subfamily.</text>
</comment>
<reference evidence="12 13" key="1">
    <citation type="journal article" date="2015" name="Nature">
        <title>rRNA introns, odd ribosomes, and small enigmatic genomes across a large radiation of phyla.</title>
        <authorList>
            <person name="Brown C.T."/>
            <person name="Hug L.A."/>
            <person name="Thomas B.C."/>
            <person name="Sharon I."/>
            <person name="Castelle C.J."/>
            <person name="Singh A."/>
            <person name="Wilkins M.J."/>
            <person name="Williams K.H."/>
            <person name="Banfield J.F."/>
        </authorList>
    </citation>
    <scope>NUCLEOTIDE SEQUENCE [LARGE SCALE GENOMIC DNA]</scope>
</reference>
<evidence type="ECO:0000256" key="7">
    <source>
        <dbReference type="ARBA" id="ARBA00023146"/>
    </source>
</evidence>
<keyword evidence="2 9" id="KW-0436">Ligase</keyword>
<dbReference type="InterPro" id="IPR002307">
    <property type="entry name" value="Tyr-tRNA-ligase"/>
</dbReference>
<evidence type="ECO:0000256" key="4">
    <source>
        <dbReference type="ARBA" id="ARBA00022840"/>
    </source>
</evidence>
<dbReference type="Pfam" id="PF22421">
    <property type="entry name" value="SYY_C-terminal"/>
    <property type="match status" value="1"/>
</dbReference>
<protein>
    <recommendedName>
        <fullName evidence="9">Tyrosine--tRNA ligase</fullName>
        <ecNumber evidence="9">6.1.1.1</ecNumber>
    </recommendedName>
    <alternativeName>
        <fullName evidence="9">Tyrosyl-tRNA synthetase</fullName>
        <shortName evidence="9">TyrRS</shortName>
    </alternativeName>
</protein>
<dbReference type="GO" id="GO:0005829">
    <property type="term" value="C:cytosol"/>
    <property type="evidence" value="ECO:0007669"/>
    <property type="project" value="TreeGrafter"/>
</dbReference>
<dbReference type="PROSITE" id="PS50889">
    <property type="entry name" value="S4"/>
    <property type="match status" value="1"/>
</dbReference>
<dbReference type="InterPro" id="IPR024108">
    <property type="entry name" value="Tyr-tRNA-ligase_bac_2"/>
</dbReference>
<dbReference type="SUPFAM" id="SSF55174">
    <property type="entry name" value="Alpha-L RNA-binding motif"/>
    <property type="match status" value="1"/>
</dbReference>
<evidence type="ECO:0000256" key="9">
    <source>
        <dbReference type="HAMAP-Rule" id="MF_02007"/>
    </source>
</evidence>
<dbReference type="Gene3D" id="3.40.50.620">
    <property type="entry name" value="HUPs"/>
    <property type="match status" value="1"/>
</dbReference>
<dbReference type="Gene3D" id="1.10.240.10">
    <property type="entry name" value="Tyrosyl-Transfer RNA Synthetase"/>
    <property type="match status" value="1"/>
</dbReference>
<feature type="short sequence motif" description="'KMSKS' region" evidence="9">
    <location>
        <begin position="228"/>
        <end position="232"/>
    </location>
</feature>
<evidence type="ECO:0000313" key="12">
    <source>
        <dbReference type="EMBL" id="KKT52657.1"/>
    </source>
</evidence>
<dbReference type="InterPro" id="IPR002305">
    <property type="entry name" value="aa-tRNA-synth_Ic"/>
</dbReference>
<dbReference type="InterPro" id="IPR036986">
    <property type="entry name" value="S4_RNA-bd_sf"/>
</dbReference>
<name>A0A0G1K8S7_UNCK3</name>
<gene>
    <name evidence="9" type="primary">tyrS</name>
    <name evidence="12" type="ORF">VE96_C0011G0003</name>
</gene>
<organism evidence="12 13">
    <name type="scientific">candidate division Kazan bacterium GW2011_GWA1_44_22</name>
    <dbReference type="NCBI Taxonomy" id="1620410"/>
    <lineage>
        <taxon>Bacteria</taxon>
        <taxon>Bacteria division Kazan-3B-28</taxon>
    </lineage>
</organism>
<comment type="caution">
    <text evidence="12">The sequence shown here is derived from an EMBL/GenBank/DDBJ whole genome shotgun (WGS) entry which is preliminary data.</text>
</comment>
<keyword evidence="4 9" id="KW-0067">ATP-binding</keyword>
<feature type="domain" description="RNA-binding S4" evidence="11">
    <location>
        <begin position="335"/>
        <end position="392"/>
    </location>
</feature>
<comment type="subunit">
    <text evidence="9">Homodimer.</text>
</comment>
<dbReference type="PANTHER" id="PTHR11766:SF1">
    <property type="entry name" value="TYROSINE--TRNA LIGASE"/>
    <property type="match status" value="1"/>
</dbReference>
<dbReference type="AlphaFoldDB" id="A0A0G1K8S7"/>
<dbReference type="EC" id="6.1.1.1" evidence="9"/>
<evidence type="ECO:0000259" key="11">
    <source>
        <dbReference type="SMART" id="SM00363"/>
    </source>
</evidence>
<dbReference type="HAMAP" id="MF_02007">
    <property type="entry name" value="Tyr_tRNA_synth_type2"/>
    <property type="match status" value="1"/>
</dbReference>
<evidence type="ECO:0000256" key="8">
    <source>
        <dbReference type="ARBA" id="ARBA00048248"/>
    </source>
</evidence>
<keyword evidence="7 9" id="KW-0030">Aminoacyl-tRNA synthetase</keyword>
<dbReference type="NCBIfam" id="TIGR00234">
    <property type="entry name" value="tyrS"/>
    <property type="match status" value="1"/>
</dbReference>
<dbReference type="GO" id="GO:0006437">
    <property type="term" value="P:tyrosyl-tRNA aminoacylation"/>
    <property type="evidence" value="ECO:0007669"/>
    <property type="project" value="UniProtKB-UniRule"/>
</dbReference>
<dbReference type="SUPFAM" id="SSF52374">
    <property type="entry name" value="Nucleotidylyl transferase"/>
    <property type="match status" value="1"/>
</dbReference>
<dbReference type="GO" id="GO:0004831">
    <property type="term" value="F:tyrosine-tRNA ligase activity"/>
    <property type="evidence" value="ECO:0007669"/>
    <property type="project" value="UniProtKB-UniRule"/>
</dbReference>
<sequence length="394" mass="44318">MPKQNDDLIDRITHHNVEEIINLPSLTKRLAAGKKLRIKHGVDPTKPDLHLGHAVVLWKLKEFQDLGHTVIFLIGDYTARIGDPSGRNTTRPVLSEEEIAQNAKTYLVQVGKILDINKCEIRRNGEWFAKLTFADIIKLLAQTTVAQVIERTDFQTRLQAGIDVGMHEIIYPIMQGYDSVQLKCDVEIGGADQKLNMLMGRDLQGKFGQPEQEVMIMPLLIGTDGIKKMSKSLGNYIGIADEPREQFGKIMSIPDSLIMDYWKLCTQSPDEVMATLERGKTNPMDSKLALALRIVELYHGNKAATEAMVNFTKTIRQGELPEDITTITIDLNPQSIIDLLIATKLVDSKSEAKRMVEQKGVKIDQQTITDPETTITPIPRMVIQIGKRKFIRLN</sequence>
<accession>A0A0G1K8S7</accession>
<dbReference type="Proteomes" id="UP000034752">
    <property type="component" value="Unassembled WGS sequence"/>
</dbReference>
<proteinExistence type="inferred from homology"/>
<evidence type="ECO:0000256" key="10">
    <source>
        <dbReference type="PROSITE-ProRule" id="PRU00182"/>
    </source>
</evidence>
<dbReference type="GO" id="GO:0005524">
    <property type="term" value="F:ATP binding"/>
    <property type="evidence" value="ECO:0007669"/>
    <property type="project" value="UniProtKB-UniRule"/>
</dbReference>
<evidence type="ECO:0000256" key="6">
    <source>
        <dbReference type="ARBA" id="ARBA00022917"/>
    </source>
</evidence>
<dbReference type="EMBL" id="LCIJ01000011">
    <property type="protein sequence ID" value="KKT52657.1"/>
    <property type="molecule type" value="Genomic_DNA"/>
</dbReference>
<dbReference type="SMART" id="SM00363">
    <property type="entry name" value="S4"/>
    <property type="match status" value="1"/>
</dbReference>
<comment type="caution">
    <text evidence="9">Lacks conserved residue(s) required for the propagation of feature annotation.</text>
</comment>
<dbReference type="GO" id="GO:0003723">
    <property type="term" value="F:RNA binding"/>
    <property type="evidence" value="ECO:0007669"/>
    <property type="project" value="UniProtKB-KW"/>
</dbReference>
<evidence type="ECO:0000256" key="3">
    <source>
        <dbReference type="ARBA" id="ARBA00022741"/>
    </source>
</evidence>
<evidence type="ECO:0000313" key="13">
    <source>
        <dbReference type="Proteomes" id="UP000034752"/>
    </source>
</evidence>
<comment type="catalytic activity">
    <reaction evidence="8 9">
        <text>tRNA(Tyr) + L-tyrosine + ATP = L-tyrosyl-tRNA(Tyr) + AMP + diphosphate + H(+)</text>
        <dbReference type="Rhea" id="RHEA:10220"/>
        <dbReference type="Rhea" id="RHEA-COMP:9706"/>
        <dbReference type="Rhea" id="RHEA-COMP:9707"/>
        <dbReference type="ChEBI" id="CHEBI:15378"/>
        <dbReference type="ChEBI" id="CHEBI:30616"/>
        <dbReference type="ChEBI" id="CHEBI:33019"/>
        <dbReference type="ChEBI" id="CHEBI:58315"/>
        <dbReference type="ChEBI" id="CHEBI:78442"/>
        <dbReference type="ChEBI" id="CHEBI:78536"/>
        <dbReference type="ChEBI" id="CHEBI:456215"/>
        <dbReference type="EC" id="6.1.1.1"/>
    </reaction>
</comment>
<dbReference type="PRINTS" id="PR01040">
    <property type="entry name" value="TRNASYNTHTYR"/>
</dbReference>
<dbReference type="Gene3D" id="3.10.290.10">
    <property type="entry name" value="RNA-binding S4 domain"/>
    <property type="match status" value="1"/>
</dbReference>
<dbReference type="InterPro" id="IPR014729">
    <property type="entry name" value="Rossmann-like_a/b/a_fold"/>
</dbReference>